<reference evidence="1 2" key="1">
    <citation type="submission" date="2021-03" db="EMBL/GenBank/DDBJ databases">
        <title>Antimicrobial resistance genes in bacteria isolated from Japanese honey, and their potential for conferring macrolide and lincosamide resistance in the American foulbrood pathogen Paenibacillus larvae.</title>
        <authorList>
            <person name="Okamoto M."/>
            <person name="Kumagai M."/>
            <person name="Kanamori H."/>
            <person name="Takamatsu D."/>
        </authorList>
    </citation>
    <scope>NUCLEOTIDE SEQUENCE [LARGE SCALE GENOMIC DNA]</scope>
    <source>
        <strain evidence="1 2">J42TS3</strain>
    </source>
</reference>
<keyword evidence="2" id="KW-1185">Reference proteome</keyword>
<evidence type="ECO:0008006" key="3">
    <source>
        <dbReference type="Google" id="ProtNLM"/>
    </source>
</evidence>
<accession>A0ABQ4MCZ0</accession>
<protein>
    <recommendedName>
        <fullName evidence="3">Deoxynucleoside kinase domain-containing protein</fullName>
    </recommendedName>
</protein>
<evidence type="ECO:0000313" key="2">
    <source>
        <dbReference type="Proteomes" id="UP000679992"/>
    </source>
</evidence>
<dbReference type="Proteomes" id="UP000679992">
    <property type="component" value="Unassembled WGS sequence"/>
</dbReference>
<sequence length="311" mass="36299">MKRVVLVEGIPGSGKSTFARFLANQFERNGHTCNLFFETTYNHPIIHSVSFDDYNMFIESYLDRWNKFLSNQSGGDVVVMESALFQSPIVHLLHKDVDRNLIKSVIVNASELLGDIDCKLIYFYQEDAEAAIHQMIDVRGKEDFLLKKHNEYKHEMYFINRMEMGHNSHISFFLDYAALANEIIKEVSLETISIENSKQDYSLYEQQLINEFDLEYFPDPYVDRTILTKYKGTYYNQDLNFSLNIELIDNQLIIFGNKKLKPKDNSQFYLDDMSVTANFIKEGDSVNRVVITEKDLYANRNDNGTIFERIS</sequence>
<proteinExistence type="predicted"/>
<evidence type="ECO:0000313" key="1">
    <source>
        <dbReference type="EMBL" id="GIP53290.1"/>
    </source>
</evidence>
<name>A0ABQ4MCZ0_9BACL</name>
<dbReference type="RefSeq" id="WP_213654888.1">
    <property type="nucleotide sequence ID" value="NZ_BOSL01000006.1"/>
</dbReference>
<dbReference type="EMBL" id="BOSL01000006">
    <property type="protein sequence ID" value="GIP53290.1"/>
    <property type="molecule type" value="Genomic_DNA"/>
</dbReference>
<dbReference type="SUPFAM" id="SSF52540">
    <property type="entry name" value="P-loop containing nucleoside triphosphate hydrolases"/>
    <property type="match status" value="1"/>
</dbReference>
<gene>
    <name evidence="1" type="ORF">J42TS3_23250</name>
</gene>
<dbReference type="Gene3D" id="3.40.50.300">
    <property type="entry name" value="P-loop containing nucleotide triphosphate hydrolases"/>
    <property type="match status" value="1"/>
</dbReference>
<comment type="caution">
    <text evidence="1">The sequence shown here is derived from an EMBL/GenBank/DDBJ whole genome shotgun (WGS) entry which is preliminary data.</text>
</comment>
<dbReference type="InterPro" id="IPR027417">
    <property type="entry name" value="P-loop_NTPase"/>
</dbReference>
<organism evidence="1 2">
    <name type="scientific">Paenibacillus vini</name>
    <dbReference type="NCBI Taxonomy" id="1476024"/>
    <lineage>
        <taxon>Bacteria</taxon>
        <taxon>Bacillati</taxon>
        <taxon>Bacillota</taxon>
        <taxon>Bacilli</taxon>
        <taxon>Bacillales</taxon>
        <taxon>Paenibacillaceae</taxon>
        <taxon>Paenibacillus</taxon>
    </lineage>
</organism>